<dbReference type="AlphaFoldDB" id="A0A6C0JPL8"/>
<reference evidence="1" key="1">
    <citation type="journal article" date="2020" name="Nature">
        <title>Giant virus diversity and host interactions through global metagenomics.</title>
        <authorList>
            <person name="Schulz F."/>
            <person name="Roux S."/>
            <person name="Paez-Espino D."/>
            <person name="Jungbluth S."/>
            <person name="Walsh D.A."/>
            <person name="Denef V.J."/>
            <person name="McMahon K.D."/>
            <person name="Konstantinidis K.T."/>
            <person name="Eloe-Fadrosh E.A."/>
            <person name="Kyrpides N.C."/>
            <person name="Woyke T."/>
        </authorList>
    </citation>
    <scope>NUCLEOTIDE SEQUENCE</scope>
    <source>
        <strain evidence="1">GVMAG-S-1041349-163</strain>
    </source>
</reference>
<proteinExistence type="predicted"/>
<evidence type="ECO:0000313" key="1">
    <source>
        <dbReference type="EMBL" id="QHU07682.1"/>
    </source>
</evidence>
<name>A0A6C0JPL8_9ZZZZ</name>
<organism evidence="1">
    <name type="scientific">viral metagenome</name>
    <dbReference type="NCBI Taxonomy" id="1070528"/>
    <lineage>
        <taxon>unclassified sequences</taxon>
        <taxon>metagenomes</taxon>
        <taxon>organismal metagenomes</taxon>
    </lineage>
</organism>
<protein>
    <submittedName>
        <fullName evidence="1">Uncharacterized protein</fullName>
    </submittedName>
</protein>
<accession>A0A6C0JPL8</accession>
<sequence length="395" mass="46464">MTRVYKNQVDLEFLYDYNSIYSNCKNIDYNSEEYVVKNYERYKSLRYVDLVMRLLESYRLLLKYSISSTSSLIFNVTKDQQNLVSFTIIMEELEYELETENIIPSKYLDIFYDIDIPTTIENLESSILILKDLKDHLQNQPGLSNVSNLKFESIKRMIGFSIYSFPFYSNPTEASVEDLKRIPKKNVRLHEMLKFLLNYIKKYTIDEKKKVDTDNKAKKILEWHPKTLKLDEILVSRNIKPDSDKYTTPTRCQPVDLVKFSRVTSDKHSKPVIIETVKPPFVNMSQQCKDIMIEQGYKYGGIGKDLKGKTDTFAIINKTSENISLFPIVDGTDGTFTFNKLGYYSSSIKKLFNIEDTKQELEALEMKKKKKEEMEDLIDTFKRYKPVDMSRFEKK</sequence>
<dbReference type="EMBL" id="MN740685">
    <property type="protein sequence ID" value="QHU07682.1"/>
    <property type="molecule type" value="Genomic_DNA"/>
</dbReference>